<dbReference type="InterPro" id="IPR011006">
    <property type="entry name" value="CheY-like_superfamily"/>
</dbReference>
<dbReference type="SMART" id="SM00448">
    <property type="entry name" value="REC"/>
    <property type="match status" value="1"/>
</dbReference>
<dbReference type="InterPro" id="IPR001789">
    <property type="entry name" value="Sig_transdc_resp-reg_receiver"/>
</dbReference>
<proteinExistence type="predicted"/>
<comment type="caution">
    <text evidence="3">The sequence shown here is derived from an EMBL/GenBank/DDBJ whole genome shotgun (WGS) entry which is preliminary data.</text>
</comment>
<dbReference type="Proteomes" id="UP001596414">
    <property type="component" value="Unassembled WGS sequence"/>
</dbReference>
<dbReference type="EMBL" id="JBHSZQ010000004">
    <property type="protein sequence ID" value="MFC7125431.1"/>
    <property type="molecule type" value="Genomic_DNA"/>
</dbReference>
<evidence type="ECO:0000313" key="3">
    <source>
        <dbReference type="EMBL" id="MFC7125431.1"/>
    </source>
</evidence>
<evidence type="ECO:0000256" key="1">
    <source>
        <dbReference type="PROSITE-ProRule" id="PRU00169"/>
    </source>
</evidence>
<dbReference type="SUPFAM" id="SSF52172">
    <property type="entry name" value="CheY-like"/>
    <property type="match status" value="1"/>
</dbReference>
<gene>
    <name evidence="3" type="ORF">ACFQJ7_05175</name>
</gene>
<organism evidence="3 4">
    <name type="scientific">Halovenus rubra</name>
    <dbReference type="NCBI Taxonomy" id="869890"/>
    <lineage>
        <taxon>Archaea</taxon>
        <taxon>Methanobacteriati</taxon>
        <taxon>Methanobacteriota</taxon>
        <taxon>Stenosarchaea group</taxon>
        <taxon>Halobacteria</taxon>
        <taxon>Halobacteriales</taxon>
        <taxon>Haloarculaceae</taxon>
        <taxon>Halovenus</taxon>
    </lineage>
</organism>
<protein>
    <submittedName>
        <fullName evidence="3">Response regulator</fullName>
    </submittedName>
</protein>
<accession>A0ABD5X2U1</accession>
<dbReference type="PROSITE" id="PS50110">
    <property type="entry name" value="RESPONSE_REGULATORY"/>
    <property type="match status" value="1"/>
</dbReference>
<keyword evidence="1" id="KW-0597">Phosphoprotein</keyword>
<evidence type="ECO:0000313" key="4">
    <source>
        <dbReference type="Proteomes" id="UP001596414"/>
    </source>
</evidence>
<dbReference type="RefSeq" id="WP_267636426.1">
    <property type="nucleotide sequence ID" value="NZ_JAODIY010000004.1"/>
</dbReference>
<feature type="domain" description="Response regulatory" evidence="2">
    <location>
        <begin position="12"/>
        <end position="118"/>
    </location>
</feature>
<evidence type="ECO:0000259" key="2">
    <source>
        <dbReference type="PROSITE" id="PS50110"/>
    </source>
</evidence>
<dbReference type="Gene3D" id="3.40.50.2300">
    <property type="match status" value="1"/>
</dbReference>
<dbReference type="AlphaFoldDB" id="A0ABD5X2U1"/>
<feature type="modified residue" description="4-aspartylphosphate" evidence="1">
    <location>
        <position position="63"/>
    </location>
</feature>
<name>A0ABD5X2U1_9EURY</name>
<sequence length="118" mass="13031">MEFRFTEPAGVSVLHVDDDSALVDVASEFLCQGTTSSPSKLRQTRQLFPSESKRRRVDCLISDYNMPEIGGLELVERVKTIGDSLPVILYTGRGSEAVTVEAVGRGVDAYIQNILRRV</sequence>
<dbReference type="Pfam" id="PF00072">
    <property type="entry name" value="Response_reg"/>
    <property type="match status" value="1"/>
</dbReference>
<reference evidence="3 4" key="1">
    <citation type="journal article" date="2014" name="Int. J. Syst. Evol. Microbiol.">
        <title>Complete genome sequence of Corynebacterium casei LMG S-19264T (=DSM 44701T), isolated from a smear-ripened cheese.</title>
        <authorList>
            <consortium name="US DOE Joint Genome Institute (JGI-PGF)"/>
            <person name="Walter F."/>
            <person name="Albersmeier A."/>
            <person name="Kalinowski J."/>
            <person name="Ruckert C."/>
        </authorList>
    </citation>
    <scope>NUCLEOTIDE SEQUENCE [LARGE SCALE GENOMIC DNA]</scope>
    <source>
        <strain evidence="3 4">CGMCC 4.7215</strain>
    </source>
</reference>
<dbReference type="CDD" id="cd00156">
    <property type="entry name" value="REC"/>
    <property type="match status" value="1"/>
</dbReference>